<feature type="compositionally biased region" description="Basic residues" evidence="1">
    <location>
        <begin position="240"/>
        <end position="250"/>
    </location>
</feature>
<comment type="caution">
    <text evidence="2">The sequence shown here is derived from an EMBL/GenBank/DDBJ whole genome shotgun (WGS) entry which is preliminary data.</text>
</comment>
<feature type="region of interest" description="Disordered" evidence="1">
    <location>
        <begin position="283"/>
        <end position="335"/>
    </location>
</feature>
<organism evidence="2 3">
    <name type="scientific">Phytophthora palmivora</name>
    <dbReference type="NCBI Taxonomy" id="4796"/>
    <lineage>
        <taxon>Eukaryota</taxon>
        <taxon>Sar</taxon>
        <taxon>Stramenopiles</taxon>
        <taxon>Oomycota</taxon>
        <taxon>Peronosporomycetes</taxon>
        <taxon>Peronosporales</taxon>
        <taxon>Peronosporaceae</taxon>
        <taxon>Phytophthora</taxon>
    </lineage>
</organism>
<proteinExistence type="predicted"/>
<dbReference type="AlphaFoldDB" id="A0A2P4XAN0"/>
<name>A0A2P4XAN0_9STRA</name>
<keyword evidence="3" id="KW-1185">Reference proteome</keyword>
<evidence type="ECO:0000313" key="3">
    <source>
        <dbReference type="Proteomes" id="UP000237271"/>
    </source>
</evidence>
<dbReference type="OrthoDB" id="121899at2759"/>
<accession>A0A2P4XAN0</accession>
<feature type="region of interest" description="Disordered" evidence="1">
    <location>
        <begin position="1"/>
        <end position="22"/>
    </location>
</feature>
<feature type="compositionally biased region" description="Basic residues" evidence="1">
    <location>
        <begin position="311"/>
        <end position="320"/>
    </location>
</feature>
<dbReference type="EMBL" id="NCKW01015529">
    <property type="protein sequence ID" value="POM62611.1"/>
    <property type="molecule type" value="Genomic_DNA"/>
</dbReference>
<protein>
    <recommendedName>
        <fullName evidence="4">Chromo domain-containing protein</fullName>
    </recommendedName>
</protein>
<evidence type="ECO:0008006" key="4">
    <source>
        <dbReference type="Google" id="ProtNLM"/>
    </source>
</evidence>
<dbReference type="Proteomes" id="UP000237271">
    <property type="component" value="Unassembled WGS sequence"/>
</dbReference>
<sequence>MVQWFRRTREPRHPTSDSHDDTGYKSHYKDWVYLVPMVQSSLNHTAVPSLGNKAPVELFTGLPCPTPFREFYLPEAQALCEVPVSADIDMFLANPRCSIQDMHKVVEDRRLKQVDEKSGDKLLVTWVGPYHVVRDDVHSFRVQHLITGAELDVHASRLKFYADLNVTEELLEHISPHGDVLAVEKLKRHRWNRKINDYEVLVQWKDSSRLRTQYWQRVTMGGEQQQQEHAAVTPLLEKKPRSKKHNRSRQQQRQPAVNQDAPDRSPDNVQASNRGELAGAMQQTLLAQPGSEREQSDLTTTEGAAQDRRLRPSQHRRPQRARQELTARVVTGKQD</sequence>
<feature type="compositionally biased region" description="Basic and acidic residues" evidence="1">
    <location>
        <begin position="7"/>
        <end position="22"/>
    </location>
</feature>
<evidence type="ECO:0000256" key="1">
    <source>
        <dbReference type="SAM" id="MobiDB-lite"/>
    </source>
</evidence>
<gene>
    <name evidence="2" type="ORF">PHPALM_28208</name>
</gene>
<reference evidence="2 3" key="1">
    <citation type="journal article" date="2017" name="Genome Biol. Evol.">
        <title>Phytophthora megakarya and P. palmivora, closely related causal agents of cacao black pod rot, underwent increases in genome sizes and gene numbers by different mechanisms.</title>
        <authorList>
            <person name="Ali S.S."/>
            <person name="Shao J."/>
            <person name="Lary D.J."/>
            <person name="Kronmiller B."/>
            <person name="Shen D."/>
            <person name="Strem M.D."/>
            <person name="Amoako-Attah I."/>
            <person name="Akrofi A.Y."/>
            <person name="Begoude B.A."/>
            <person name="Ten Hoopen G.M."/>
            <person name="Coulibaly K."/>
            <person name="Kebe B.I."/>
            <person name="Melnick R.L."/>
            <person name="Guiltinan M.J."/>
            <person name="Tyler B.M."/>
            <person name="Meinhardt L.W."/>
            <person name="Bailey B.A."/>
        </authorList>
    </citation>
    <scope>NUCLEOTIDE SEQUENCE [LARGE SCALE GENOMIC DNA]</scope>
    <source>
        <strain evidence="3">sbr112.9</strain>
    </source>
</reference>
<feature type="region of interest" description="Disordered" evidence="1">
    <location>
        <begin position="221"/>
        <end position="271"/>
    </location>
</feature>
<evidence type="ECO:0000313" key="2">
    <source>
        <dbReference type="EMBL" id="POM62611.1"/>
    </source>
</evidence>